<dbReference type="EC" id="3.2.1.22" evidence="2 5"/>
<dbReference type="PANTHER" id="PTHR43053:SF3">
    <property type="entry name" value="ALPHA-GALACTOSIDASE C-RELATED"/>
    <property type="match status" value="1"/>
</dbReference>
<evidence type="ECO:0000256" key="7">
    <source>
        <dbReference type="PIRSR" id="PIRSR005536-2"/>
    </source>
</evidence>
<evidence type="ECO:0000256" key="2">
    <source>
        <dbReference type="ARBA" id="ARBA00012755"/>
    </source>
</evidence>
<gene>
    <name evidence="10" type="ORF">KBB96_16030</name>
</gene>
<feature type="domain" description="Glycosyl hydrolase family 36 N-terminal" evidence="9">
    <location>
        <begin position="29"/>
        <end position="252"/>
    </location>
</feature>
<dbReference type="Pfam" id="PF16874">
    <property type="entry name" value="Glyco_hydro_36C"/>
    <property type="match status" value="1"/>
</dbReference>
<comment type="similarity">
    <text evidence="5">Belongs to the glycosyl hydrolase.</text>
</comment>
<evidence type="ECO:0000259" key="9">
    <source>
        <dbReference type="Pfam" id="PF16875"/>
    </source>
</evidence>
<dbReference type="InterPro" id="IPR038417">
    <property type="entry name" value="Alpga-gal_N_sf"/>
</dbReference>
<evidence type="ECO:0000256" key="3">
    <source>
        <dbReference type="ARBA" id="ARBA00022801"/>
    </source>
</evidence>
<feature type="binding site" evidence="7">
    <location>
        <position position="412"/>
    </location>
    <ligand>
        <name>substrate</name>
    </ligand>
</feature>
<evidence type="ECO:0000259" key="8">
    <source>
        <dbReference type="Pfam" id="PF16874"/>
    </source>
</evidence>
<feature type="binding site" evidence="7">
    <location>
        <position position="163"/>
    </location>
    <ligand>
        <name>substrate</name>
    </ligand>
</feature>
<dbReference type="InterPro" id="IPR031704">
    <property type="entry name" value="Glyco_hydro_36_N"/>
</dbReference>
<dbReference type="InterPro" id="IPR050985">
    <property type="entry name" value="Alpha-glycosidase_related"/>
</dbReference>
<evidence type="ECO:0000256" key="5">
    <source>
        <dbReference type="PIRNR" id="PIRNR005536"/>
    </source>
</evidence>
<dbReference type="Pfam" id="PF16875">
    <property type="entry name" value="Glyco_hydro_36N"/>
    <property type="match status" value="1"/>
</dbReference>
<dbReference type="GO" id="GO:0004557">
    <property type="term" value="F:alpha-galactosidase activity"/>
    <property type="evidence" value="ECO:0007669"/>
    <property type="project" value="UniProtKB-UniRule"/>
</dbReference>
<proteinExistence type="inferred from homology"/>
<accession>A0A975G8Q2</accession>
<dbReference type="Proteomes" id="UP000676169">
    <property type="component" value="Chromosome"/>
</dbReference>
<organism evidence="10 11">
    <name type="scientific">Luteolibacter ambystomatis</name>
    <dbReference type="NCBI Taxonomy" id="2824561"/>
    <lineage>
        <taxon>Bacteria</taxon>
        <taxon>Pseudomonadati</taxon>
        <taxon>Verrucomicrobiota</taxon>
        <taxon>Verrucomicrobiia</taxon>
        <taxon>Verrucomicrobiales</taxon>
        <taxon>Verrucomicrobiaceae</taxon>
        <taxon>Luteolibacter</taxon>
    </lineage>
</organism>
<dbReference type="InterPro" id="IPR000111">
    <property type="entry name" value="Glyco_hydro_27/36_CS"/>
</dbReference>
<dbReference type="EMBL" id="CP073100">
    <property type="protein sequence ID" value="QUE50365.1"/>
    <property type="molecule type" value="Genomic_DNA"/>
</dbReference>
<name>A0A975G8Q2_9BACT</name>
<feature type="binding site" evidence="7">
    <location>
        <begin position="446"/>
        <end position="450"/>
    </location>
    <ligand>
        <name>substrate</name>
    </ligand>
</feature>
<dbReference type="Pfam" id="PF02065">
    <property type="entry name" value="Melibiase"/>
    <property type="match status" value="1"/>
</dbReference>
<dbReference type="InterPro" id="IPR031705">
    <property type="entry name" value="Glyco_hydro_36_C"/>
</dbReference>
<dbReference type="Gene3D" id="2.60.40.1180">
    <property type="entry name" value="Golgi alpha-mannosidase II"/>
    <property type="match status" value="1"/>
</dbReference>
<reference evidence="10" key="1">
    <citation type="submission" date="2021-04" db="EMBL/GenBank/DDBJ databases">
        <title>Luteolibacter sp. 32A isolated from the skin of an Anderson's salamander (Ambystoma andersonii).</title>
        <authorList>
            <person name="Spergser J."/>
            <person name="Busse H.-J."/>
        </authorList>
    </citation>
    <scope>NUCLEOTIDE SEQUENCE</scope>
    <source>
        <strain evidence="10">32A</strain>
    </source>
</reference>
<dbReference type="InterPro" id="IPR013780">
    <property type="entry name" value="Glyco_hydro_b"/>
</dbReference>
<dbReference type="FunFam" id="3.20.20.70:FF:000118">
    <property type="entry name" value="Alpha-galactosidase"/>
    <property type="match status" value="1"/>
</dbReference>
<evidence type="ECO:0000313" key="11">
    <source>
        <dbReference type="Proteomes" id="UP000676169"/>
    </source>
</evidence>
<feature type="domain" description="Glycosyl hydrolase family 36 C-terminal" evidence="8">
    <location>
        <begin position="619"/>
        <end position="716"/>
    </location>
</feature>
<dbReference type="Gene3D" id="3.20.20.70">
    <property type="entry name" value="Aldolase class I"/>
    <property type="match status" value="1"/>
</dbReference>
<dbReference type="InterPro" id="IPR002252">
    <property type="entry name" value="Glyco_hydro_36"/>
</dbReference>
<feature type="binding site" evidence="7">
    <location>
        <position position="496"/>
    </location>
    <ligand>
        <name>substrate</name>
    </ligand>
</feature>
<dbReference type="PRINTS" id="PR00743">
    <property type="entry name" value="GLHYDRLASE36"/>
</dbReference>
<dbReference type="Gene3D" id="2.70.98.60">
    <property type="entry name" value="alpha-galactosidase from lactobacil brevis"/>
    <property type="match status" value="1"/>
</dbReference>
<evidence type="ECO:0000256" key="4">
    <source>
        <dbReference type="ARBA" id="ARBA00023295"/>
    </source>
</evidence>
<dbReference type="RefSeq" id="WP_211630505.1">
    <property type="nucleotide sequence ID" value="NZ_CP073100.1"/>
</dbReference>
<evidence type="ECO:0000256" key="6">
    <source>
        <dbReference type="PIRSR" id="PIRSR005536-1"/>
    </source>
</evidence>
<sequence>MALPSAFAAPILLETGTTTLRLDVNDGKVAATYFGPKVRNEEDLTVPADSATLFYPSHWDAQTGPHGIAITQPDGQLALDPVYESHAITDAEGGKLLRLNLKDRRYPVTLAVCVLAHADSNVFERWVEVTNGGDKPIVLNKAASATLHFKADKYFLTSFPGTWGREASTREQEIVQGGSALLRSGSTPKGAADGSPAFILSLDKPAEETTGEVVLGALAWSGNWAFQFDNNATSNEVDASFGYDPGYSAYTLDAGKTFTTPRLLLTRSNHGTGEASRNLHHWARSGGIRCGDQTRDILLNSWEGAYFKFDESVLHGMMDGCKQMGVELFVLDDGWFGNAHPRDNDKAGLGDWQVNATKLPHGIEGLVNAAKERGLKFGIWVEPEMVNPQSDLYEKHPDWVVAMKDHPRREGRNQLVLDLARPEVREFIHGVMDKLLTENPGIVYIKWDCNHTIVDPGSGALAPDRQQNLQVDYIKGYYEVLDKLTKAHPQVVFQACGSGGGRADYGAMKYHHEFWTSDNTDPYDRVFIQWSHSYLFPAIAMAAHVTESPNHYSQRVTPLKFRFDVAMSGRLGLELSPKKLTPQELDYANKAVAEYKRIRPVVQSGDLYRLKNPYKGDLAALQYVREESGAKHSVFFAYLKEHRLISGYGPVALQGLDPAKRYKVVEINRDGEKIKYAKDPNASIVAEDGKTLGGDFLMTRGLAINWSWRALQSVAVEITEVP</sequence>
<feature type="binding site" evidence="7">
    <location>
        <position position="518"/>
    </location>
    <ligand>
        <name>substrate</name>
    </ligand>
</feature>
<evidence type="ECO:0000256" key="1">
    <source>
        <dbReference type="ARBA" id="ARBA00001255"/>
    </source>
</evidence>
<dbReference type="CDD" id="cd14791">
    <property type="entry name" value="GH36"/>
    <property type="match status" value="1"/>
</dbReference>
<keyword evidence="4 5" id="KW-0326">Glycosidase</keyword>
<dbReference type="AlphaFoldDB" id="A0A975G8Q2"/>
<dbReference type="PROSITE" id="PS00512">
    <property type="entry name" value="ALPHA_GALACTOSIDASE"/>
    <property type="match status" value="1"/>
</dbReference>
<dbReference type="InterPro" id="IPR017853">
    <property type="entry name" value="GH"/>
</dbReference>
<dbReference type="SUPFAM" id="SSF51445">
    <property type="entry name" value="(Trans)glycosidases"/>
    <property type="match status" value="1"/>
</dbReference>
<dbReference type="PIRSF" id="PIRSF005536">
    <property type="entry name" value="Agal"/>
    <property type="match status" value="1"/>
</dbReference>
<feature type="active site" description="Proton donor" evidence="6">
    <location>
        <position position="518"/>
    </location>
</feature>
<keyword evidence="3 5" id="KW-0378">Hydrolase</keyword>
<evidence type="ECO:0000313" key="10">
    <source>
        <dbReference type="EMBL" id="QUE50365.1"/>
    </source>
</evidence>
<keyword evidence="11" id="KW-1185">Reference proteome</keyword>
<feature type="active site" description="Nucleophile" evidence="6">
    <location>
        <position position="448"/>
    </location>
</feature>
<protein>
    <recommendedName>
        <fullName evidence="2 5">Alpha-galactosidase</fullName>
        <ecNumber evidence="2 5">3.2.1.22</ecNumber>
    </recommendedName>
</protein>
<dbReference type="InterPro" id="IPR013785">
    <property type="entry name" value="Aldolase_TIM"/>
</dbReference>
<comment type="catalytic activity">
    <reaction evidence="1 5">
        <text>Hydrolysis of terminal, non-reducing alpha-D-galactose residues in alpha-D-galactosides, including galactose oligosaccharides, galactomannans and galactolipids.</text>
        <dbReference type="EC" id="3.2.1.22"/>
    </reaction>
</comment>
<dbReference type="PANTHER" id="PTHR43053">
    <property type="entry name" value="GLYCOSIDASE FAMILY 31"/>
    <property type="match status" value="1"/>
</dbReference>
<dbReference type="GO" id="GO:0016052">
    <property type="term" value="P:carbohydrate catabolic process"/>
    <property type="evidence" value="ECO:0007669"/>
    <property type="project" value="InterPro"/>
</dbReference>
<dbReference type="KEGG" id="lamb:KBB96_16030"/>
<feature type="binding site" evidence="7">
    <location>
        <begin position="332"/>
        <end position="333"/>
    </location>
    <ligand>
        <name>substrate</name>
    </ligand>
</feature>